<dbReference type="Pfam" id="PF12679">
    <property type="entry name" value="ABC2_membrane_2"/>
    <property type="match status" value="1"/>
</dbReference>
<gene>
    <name evidence="2" type="ORF">P5X88_01075</name>
</gene>
<dbReference type="GO" id="GO:0140359">
    <property type="term" value="F:ABC-type transporter activity"/>
    <property type="evidence" value="ECO:0007669"/>
    <property type="project" value="InterPro"/>
</dbReference>
<evidence type="ECO:0000256" key="1">
    <source>
        <dbReference type="SAM" id="Phobius"/>
    </source>
</evidence>
<dbReference type="PANTHER" id="PTHR37305">
    <property type="entry name" value="INTEGRAL MEMBRANE PROTEIN-RELATED"/>
    <property type="match status" value="1"/>
</dbReference>
<comment type="caution">
    <text evidence="2">The sequence shown here is derived from an EMBL/GenBank/DDBJ whole genome shotgun (WGS) entry which is preliminary data.</text>
</comment>
<feature type="transmembrane region" description="Helical" evidence="1">
    <location>
        <begin position="157"/>
        <end position="178"/>
    </location>
</feature>
<dbReference type="GO" id="GO:0005886">
    <property type="term" value="C:plasma membrane"/>
    <property type="evidence" value="ECO:0007669"/>
    <property type="project" value="UniProtKB-SubCell"/>
</dbReference>
<evidence type="ECO:0000313" key="2">
    <source>
        <dbReference type="EMBL" id="MDH5159508.1"/>
    </source>
</evidence>
<keyword evidence="1" id="KW-0812">Transmembrane</keyword>
<name>A0AAW6SMS0_9BACI</name>
<organism evidence="2 3">
    <name type="scientific">Heyndrickxia oleronia</name>
    <dbReference type="NCBI Taxonomy" id="38875"/>
    <lineage>
        <taxon>Bacteria</taxon>
        <taxon>Bacillati</taxon>
        <taxon>Bacillota</taxon>
        <taxon>Bacilli</taxon>
        <taxon>Bacillales</taxon>
        <taxon>Bacillaceae</taxon>
        <taxon>Heyndrickxia</taxon>
    </lineage>
</organism>
<dbReference type="PANTHER" id="PTHR37305:SF1">
    <property type="entry name" value="MEMBRANE PROTEIN"/>
    <property type="match status" value="1"/>
</dbReference>
<accession>A0AAW6SMS0</accession>
<sequence length="257" mass="28071">MKVTSVLIKKELVGLWKSKKIIYIPVVFMLYMVIQPIINYFMEDILKMGGGLPDGAIFSIPELTGGEIMGAVLSQLNTLGVLLIIITVMGAINDERKNGSLSFLLVRPVSLYSLIASKLVSNSFLLVFSFICGYLLSLFYTTTLFDVVSWDLVLKSALLYCLYILFIVSCVVCTSALLTSNGAISIVNVFIIGGLSIVSGWFVDALKYSPTNLSTYAVSVVSGERNLDDLWGCVIVTLIVMLILYFISAVAVKKVAN</sequence>
<dbReference type="AlphaFoldDB" id="A0AAW6SMS0"/>
<keyword evidence="1" id="KW-1133">Transmembrane helix</keyword>
<reference evidence="2" key="1">
    <citation type="submission" date="2023-03" db="EMBL/GenBank/DDBJ databases">
        <title>Bacterial isolates from washroom surfaces on a university campus.</title>
        <authorList>
            <person name="Holman D.B."/>
            <person name="Gzyl K.E."/>
            <person name="Taheri A.E."/>
        </authorList>
    </citation>
    <scope>NUCLEOTIDE SEQUENCE</scope>
    <source>
        <strain evidence="2">RD03</strain>
    </source>
</reference>
<feature type="transmembrane region" description="Helical" evidence="1">
    <location>
        <begin position="21"/>
        <end position="42"/>
    </location>
</feature>
<feature type="transmembrane region" description="Helical" evidence="1">
    <location>
        <begin position="229"/>
        <end position="252"/>
    </location>
</feature>
<feature type="transmembrane region" description="Helical" evidence="1">
    <location>
        <begin position="68"/>
        <end position="92"/>
    </location>
</feature>
<protein>
    <submittedName>
        <fullName evidence="2">ABC transporter permease subunit</fullName>
    </submittedName>
</protein>
<evidence type="ECO:0000313" key="3">
    <source>
        <dbReference type="Proteomes" id="UP001159179"/>
    </source>
</evidence>
<keyword evidence="1" id="KW-0472">Membrane</keyword>
<feature type="transmembrane region" description="Helical" evidence="1">
    <location>
        <begin position="124"/>
        <end position="145"/>
    </location>
</feature>
<proteinExistence type="predicted"/>
<dbReference type="EMBL" id="JAROYP010000001">
    <property type="protein sequence ID" value="MDH5159508.1"/>
    <property type="molecule type" value="Genomic_DNA"/>
</dbReference>
<dbReference type="Proteomes" id="UP001159179">
    <property type="component" value="Unassembled WGS sequence"/>
</dbReference>
<dbReference type="RefSeq" id="WP_280615428.1">
    <property type="nucleotide sequence ID" value="NZ_JAROYP010000001.1"/>
</dbReference>
<feature type="transmembrane region" description="Helical" evidence="1">
    <location>
        <begin position="185"/>
        <end position="203"/>
    </location>
</feature>